<name>A0ABV9N3K6_9FLAO</name>
<dbReference type="PROSITE" id="PS51679">
    <property type="entry name" value="SAM_MT_C5"/>
    <property type="match status" value="1"/>
</dbReference>
<dbReference type="PROSITE" id="PS00094">
    <property type="entry name" value="C5_MTASE_1"/>
    <property type="match status" value="1"/>
</dbReference>
<dbReference type="PROSITE" id="PS00095">
    <property type="entry name" value="C5_MTASE_2"/>
    <property type="match status" value="1"/>
</dbReference>
<dbReference type="Pfam" id="PF00145">
    <property type="entry name" value="DNA_methylase"/>
    <property type="match status" value="1"/>
</dbReference>
<dbReference type="PRINTS" id="PR00105">
    <property type="entry name" value="C5METTRFRASE"/>
</dbReference>
<dbReference type="CDD" id="cd00315">
    <property type="entry name" value="Cyt_C5_DNA_methylase"/>
    <property type="match status" value="1"/>
</dbReference>
<dbReference type="EC" id="2.1.1.37" evidence="8"/>
<dbReference type="InterPro" id="IPR031303">
    <property type="entry name" value="C5_meth_CS"/>
</dbReference>
<evidence type="ECO:0000256" key="8">
    <source>
        <dbReference type="RuleBase" id="RU000417"/>
    </source>
</evidence>
<keyword evidence="10" id="KW-1185">Reference proteome</keyword>
<dbReference type="NCBIfam" id="TIGR00675">
    <property type="entry name" value="dcm"/>
    <property type="match status" value="1"/>
</dbReference>
<dbReference type="EMBL" id="JBHSGP010000012">
    <property type="protein sequence ID" value="MFC4722036.1"/>
    <property type="molecule type" value="Genomic_DNA"/>
</dbReference>
<dbReference type="InterPro" id="IPR029063">
    <property type="entry name" value="SAM-dependent_MTases_sf"/>
</dbReference>
<dbReference type="RefSeq" id="WP_387962215.1">
    <property type="nucleotide sequence ID" value="NZ_JBHSGP010000012.1"/>
</dbReference>
<comment type="similarity">
    <text evidence="6 7">Belongs to the class I-like SAM-binding methyltransferase superfamily. C5-methyltransferase family.</text>
</comment>
<dbReference type="Gene3D" id="3.90.120.10">
    <property type="entry name" value="DNA Methylase, subunit A, domain 2"/>
    <property type="match status" value="1"/>
</dbReference>
<organism evidence="9 10">
    <name type="scientific">Geojedonia litorea</name>
    <dbReference type="NCBI Taxonomy" id="1268269"/>
    <lineage>
        <taxon>Bacteria</taxon>
        <taxon>Pseudomonadati</taxon>
        <taxon>Bacteroidota</taxon>
        <taxon>Flavobacteriia</taxon>
        <taxon>Flavobacteriales</taxon>
        <taxon>Flavobacteriaceae</taxon>
        <taxon>Geojedonia</taxon>
    </lineage>
</organism>
<comment type="caution">
    <text evidence="9">The sequence shown here is derived from an EMBL/GenBank/DDBJ whole genome shotgun (WGS) entry which is preliminary data.</text>
</comment>
<dbReference type="InterPro" id="IPR018117">
    <property type="entry name" value="C5_DNA_meth_AS"/>
</dbReference>
<evidence type="ECO:0000256" key="7">
    <source>
        <dbReference type="RuleBase" id="RU000416"/>
    </source>
</evidence>
<dbReference type="GO" id="GO:0032259">
    <property type="term" value="P:methylation"/>
    <property type="evidence" value="ECO:0007669"/>
    <property type="project" value="UniProtKB-KW"/>
</dbReference>
<dbReference type="PANTHER" id="PTHR10629:SF52">
    <property type="entry name" value="DNA (CYTOSINE-5)-METHYLTRANSFERASE 1"/>
    <property type="match status" value="1"/>
</dbReference>
<gene>
    <name evidence="9" type="ORF">ACFO5O_06870</name>
</gene>
<keyword evidence="1 6" id="KW-0489">Methyltransferase</keyword>
<dbReference type="Gene3D" id="3.40.50.150">
    <property type="entry name" value="Vaccinia Virus protein VP39"/>
    <property type="match status" value="1"/>
</dbReference>
<dbReference type="GO" id="GO:0003886">
    <property type="term" value="F:DNA (cytosine-5-)-methyltransferase activity"/>
    <property type="evidence" value="ECO:0007669"/>
    <property type="project" value="UniProtKB-EC"/>
</dbReference>
<dbReference type="InterPro" id="IPR050390">
    <property type="entry name" value="C5-Methyltransferase"/>
</dbReference>
<dbReference type="SUPFAM" id="SSF53335">
    <property type="entry name" value="S-adenosyl-L-methionine-dependent methyltransferases"/>
    <property type="match status" value="1"/>
</dbReference>
<proteinExistence type="inferred from homology"/>
<evidence type="ECO:0000256" key="4">
    <source>
        <dbReference type="ARBA" id="ARBA00022747"/>
    </source>
</evidence>
<dbReference type="InterPro" id="IPR001525">
    <property type="entry name" value="C5_MeTfrase"/>
</dbReference>
<evidence type="ECO:0000256" key="2">
    <source>
        <dbReference type="ARBA" id="ARBA00022679"/>
    </source>
</evidence>
<evidence type="ECO:0000256" key="5">
    <source>
        <dbReference type="ARBA" id="ARBA00047422"/>
    </source>
</evidence>
<evidence type="ECO:0000256" key="1">
    <source>
        <dbReference type="ARBA" id="ARBA00022603"/>
    </source>
</evidence>
<keyword evidence="4" id="KW-0680">Restriction system</keyword>
<evidence type="ECO:0000313" key="9">
    <source>
        <dbReference type="EMBL" id="MFC4722036.1"/>
    </source>
</evidence>
<dbReference type="Proteomes" id="UP001595953">
    <property type="component" value="Unassembled WGS sequence"/>
</dbReference>
<comment type="catalytic activity">
    <reaction evidence="5 8">
        <text>a 2'-deoxycytidine in DNA + S-adenosyl-L-methionine = a 5-methyl-2'-deoxycytidine in DNA + S-adenosyl-L-homocysteine + H(+)</text>
        <dbReference type="Rhea" id="RHEA:13681"/>
        <dbReference type="Rhea" id="RHEA-COMP:11369"/>
        <dbReference type="Rhea" id="RHEA-COMP:11370"/>
        <dbReference type="ChEBI" id="CHEBI:15378"/>
        <dbReference type="ChEBI" id="CHEBI:57856"/>
        <dbReference type="ChEBI" id="CHEBI:59789"/>
        <dbReference type="ChEBI" id="CHEBI:85452"/>
        <dbReference type="ChEBI" id="CHEBI:85454"/>
        <dbReference type="EC" id="2.1.1.37"/>
    </reaction>
</comment>
<feature type="active site" evidence="6">
    <location>
        <position position="78"/>
    </location>
</feature>
<dbReference type="PANTHER" id="PTHR10629">
    <property type="entry name" value="CYTOSINE-SPECIFIC METHYLTRANSFERASE"/>
    <property type="match status" value="1"/>
</dbReference>
<evidence type="ECO:0000313" key="10">
    <source>
        <dbReference type="Proteomes" id="UP001595953"/>
    </source>
</evidence>
<sequence>MNSIDLFSGCGGMTLGFHWAGFNSVLASDIDENCEKTFTRNFPETPFLCGDLSNFTKVDFDNIINTKQIDVILGGPPCQGFSLANKRRNKVSEDPRNKLFYEFVKTIDWYNPKAFVMENVKGLLSMQSGQVMQQILEEFQSAGQFGYEVRYEVLKASDYGVPQSRERVIVIGIRKDLNKIPLFPSKKEAKEITVGEAISDLPDINAGEGEVLMPYLSLPKNNYQKLMRKHSKQVYNHIAMKHTQRLIDRFKAIKPGQNLLDVWETHGAVKRGSPNEKSKIKFSQNNLRLFKDKPAPTIAASFQSNFIHPYLDRNFTAREGARLQSFPDDFIFEGMRTKMSWEKGLSQYQQIGNAVPPLMAYEIAISLKSTLIENVHVLEEVKKEKAVN</sequence>
<accession>A0ABV9N3K6</accession>
<evidence type="ECO:0000256" key="3">
    <source>
        <dbReference type="ARBA" id="ARBA00022691"/>
    </source>
</evidence>
<protein>
    <recommendedName>
        <fullName evidence="8">Cytosine-specific methyltransferase</fullName>
        <ecNumber evidence="8">2.1.1.37</ecNumber>
    </recommendedName>
</protein>
<keyword evidence="3 6" id="KW-0949">S-adenosyl-L-methionine</keyword>
<reference evidence="10" key="1">
    <citation type="journal article" date="2019" name="Int. J. Syst. Evol. Microbiol.">
        <title>The Global Catalogue of Microorganisms (GCM) 10K type strain sequencing project: providing services to taxonomists for standard genome sequencing and annotation.</title>
        <authorList>
            <consortium name="The Broad Institute Genomics Platform"/>
            <consortium name="The Broad Institute Genome Sequencing Center for Infectious Disease"/>
            <person name="Wu L."/>
            <person name="Ma J."/>
        </authorList>
    </citation>
    <scope>NUCLEOTIDE SEQUENCE [LARGE SCALE GENOMIC DNA]</scope>
    <source>
        <strain evidence="10">CCUG 63682</strain>
    </source>
</reference>
<evidence type="ECO:0000256" key="6">
    <source>
        <dbReference type="PROSITE-ProRule" id="PRU01016"/>
    </source>
</evidence>
<keyword evidence="2 6" id="KW-0808">Transferase</keyword>